<proteinExistence type="predicted"/>
<comment type="caution">
    <text evidence="2">The sequence shown here is derived from an EMBL/GenBank/DDBJ whole genome shotgun (WGS) entry which is preliminary data.</text>
</comment>
<protein>
    <recommendedName>
        <fullName evidence="1">N-acetyltransferase domain-containing protein</fullName>
    </recommendedName>
</protein>
<dbReference type="InterPro" id="IPR000182">
    <property type="entry name" value="GNAT_dom"/>
</dbReference>
<feature type="domain" description="N-acetyltransferase" evidence="1">
    <location>
        <begin position="7"/>
        <end position="151"/>
    </location>
</feature>
<name>A0A0F9JQ00_9ZZZZ</name>
<dbReference type="InterPro" id="IPR016181">
    <property type="entry name" value="Acyl_CoA_acyltransferase"/>
</dbReference>
<dbReference type="Gene3D" id="3.40.630.30">
    <property type="match status" value="1"/>
</dbReference>
<dbReference type="Pfam" id="PF00583">
    <property type="entry name" value="Acetyltransf_1"/>
    <property type="match status" value="1"/>
</dbReference>
<evidence type="ECO:0000259" key="1">
    <source>
        <dbReference type="PROSITE" id="PS51186"/>
    </source>
</evidence>
<reference evidence="2" key="1">
    <citation type="journal article" date="2015" name="Nature">
        <title>Complex archaea that bridge the gap between prokaryotes and eukaryotes.</title>
        <authorList>
            <person name="Spang A."/>
            <person name="Saw J.H."/>
            <person name="Jorgensen S.L."/>
            <person name="Zaremba-Niedzwiedzka K."/>
            <person name="Martijn J."/>
            <person name="Lind A.E."/>
            <person name="van Eijk R."/>
            <person name="Schleper C."/>
            <person name="Guy L."/>
            <person name="Ettema T.J."/>
        </authorList>
    </citation>
    <scope>NUCLEOTIDE SEQUENCE</scope>
</reference>
<accession>A0A0F9JQ00</accession>
<sequence length="166" mass="19690">MSSLKILHYERIYETQLIALIAKNRIALAELKKREKLLDLDVAREELNYFINKNFPIFIAINENQDLIGFTVCRVDENIVWDELLFVIPEERRKGIGSALFKRAEEFAIEMGGHTLYNWVLPNNYRSIPFLKKHGYRVLNLIEVRKRLPNETLTQKIKIGKFEYDY</sequence>
<dbReference type="SUPFAM" id="SSF55729">
    <property type="entry name" value="Acyl-CoA N-acyltransferases (Nat)"/>
    <property type="match status" value="1"/>
</dbReference>
<organism evidence="2">
    <name type="scientific">marine sediment metagenome</name>
    <dbReference type="NCBI Taxonomy" id="412755"/>
    <lineage>
        <taxon>unclassified sequences</taxon>
        <taxon>metagenomes</taxon>
        <taxon>ecological metagenomes</taxon>
    </lineage>
</organism>
<gene>
    <name evidence="2" type="ORF">LCGC14_1425670</name>
</gene>
<dbReference type="AlphaFoldDB" id="A0A0F9JQ00"/>
<dbReference type="PROSITE" id="PS51186">
    <property type="entry name" value="GNAT"/>
    <property type="match status" value="1"/>
</dbReference>
<evidence type="ECO:0000313" key="2">
    <source>
        <dbReference type="EMBL" id="KKM71919.1"/>
    </source>
</evidence>
<dbReference type="GO" id="GO:0016747">
    <property type="term" value="F:acyltransferase activity, transferring groups other than amino-acyl groups"/>
    <property type="evidence" value="ECO:0007669"/>
    <property type="project" value="InterPro"/>
</dbReference>
<dbReference type="EMBL" id="LAZR01009555">
    <property type="protein sequence ID" value="KKM71919.1"/>
    <property type="molecule type" value="Genomic_DNA"/>
</dbReference>
<dbReference type="CDD" id="cd04301">
    <property type="entry name" value="NAT_SF"/>
    <property type="match status" value="1"/>
</dbReference>